<evidence type="ECO:0000313" key="2">
    <source>
        <dbReference type="EMBL" id="AOO83171.1"/>
    </source>
</evidence>
<dbReference type="AlphaFoldDB" id="A0A1D7U707"/>
<accession>A0A1D7U707</accession>
<dbReference type="KEGG" id="bvv:BHK69_24435"/>
<dbReference type="RefSeq" id="WP_069692371.1">
    <property type="nucleotide sequence ID" value="NZ_CP017147.1"/>
</dbReference>
<evidence type="ECO:0000313" key="3">
    <source>
        <dbReference type="Proteomes" id="UP000094969"/>
    </source>
</evidence>
<feature type="region of interest" description="Disordered" evidence="1">
    <location>
        <begin position="53"/>
        <end position="78"/>
    </location>
</feature>
<dbReference type="STRING" id="1526658.BHK69_24435"/>
<reference evidence="2 3" key="1">
    <citation type="journal article" date="2015" name="Antonie Van Leeuwenhoek">
        <title>Bosea vaviloviae sp. nov., a new species of slow-growing rhizobia isolated from nodules of the relict species Vavilovia formosa (Stev.) Fed.</title>
        <authorList>
            <person name="Safronova V.I."/>
            <person name="Kuznetsova I.G."/>
            <person name="Sazanova A.L."/>
            <person name="Kimeklis A.K."/>
            <person name="Belimov A.A."/>
            <person name="Andronov E.E."/>
            <person name="Pinaev A.G."/>
            <person name="Chizhevskaya E.P."/>
            <person name="Pukhaev A.R."/>
            <person name="Popov K.P."/>
            <person name="Willems A."/>
            <person name="Tikhonovich I.A."/>
        </authorList>
    </citation>
    <scope>NUCLEOTIDE SEQUENCE [LARGE SCALE GENOMIC DNA]</scope>
    <source>
        <strain evidence="2 3">Vaf18</strain>
    </source>
</reference>
<evidence type="ECO:0000256" key="1">
    <source>
        <dbReference type="SAM" id="MobiDB-lite"/>
    </source>
</evidence>
<feature type="compositionally biased region" description="Low complexity" evidence="1">
    <location>
        <begin position="59"/>
        <end position="74"/>
    </location>
</feature>
<dbReference type="OrthoDB" id="7677861at2"/>
<dbReference type="Proteomes" id="UP000094969">
    <property type="component" value="Chromosome"/>
</dbReference>
<gene>
    <name evidence="2" type="ORF">BHK69_24435</name>
</gene>
<name>A0A1D7U707_9HYPH</name>
<sequence>MDLGNAPRVTGVAGVNIIPRSDVVAARGSVTVELPPEQTVQSAGEAVRVEIRTQDRRAQASADRSAASRQSEQAPQDVIKSRLYIEPLTRSLVLQKKDMQTGETTEQVPDEATLKLRIYNRQLAELAREASETAAHSVERTA</sequence>
<dbReference type="EMBL" id="CP017147">
    <property type="protein sequence ID" value="AOO83171.1"/>
    <property type="molecule type" value="Genomic_DNA"/>
</dbReference>
<keyword evidence="3" id="KW-1185">Reference proteome</keyword>
<organism evidence="2 3">
    <name type="scientific">Bosea vaviloviae</name>
    <dbReference type="NCBI Taxonomy" id="1526658"/>
    <lineage>
        <taxon>Bacteria</taxon>
        <taxon>Pseudomonadati</taxon>
        <taxon>Pseudomonadota</taxon>
        <taxon>Alphaproteobacteria</taxon>
        <taxon>Hyphomicrobiales</taxon>
        <taxon>Boseaceae</taxon>
        <taxon>Bosea</taxon>
    </lineage>
</organism>
<proteinExistence type="predicted"/>
<protein>
    <submittedName>
        <fullName evidence="2">Uncharacterized protein</fullName>
    </submittedName>
</protein>